<evidence type="ECO:0000256" key="6">
    <source>
        <dbReference type="ARBA" id="ARBA00022729"/>
    </source>
</evidence>
<keyword evidence="4" id="KW-0336">GPI-anchor</keyword>
<feature type="compositionally biased region" description="Basic and acidic residues" evidence="16">
    <location>
        <begin position="1"/>
        <end position="10"/>
    </location>
</feature>
<dbReference type="EMBL" id="KZ559569">
    <property type="protein sequence ID" value="PLN78877.1"/>
    <property type="molecule type" value="Genomic_DNA"/>
</dbReference>
<keyword evidence="3" id="KW-1003">Cell membrane</keyword>
<keyword evidence="19" id="KW-1185">Reference proteome</keyword>
<evidence type="ECO:0000256" key="11">
    <source>
        <dbReference type="ARBA" id="ARBA00023180"/>
    </source>
</evidence>
<dbReference type="AlphaFoldDB" id="A0A2J5HNT5"/>
<dbReference type="GO" id="GO:0005886">
    <property type="term" value="C:plasma membrane"/>
    <property type="evidence" value="ECO:0007669"/>
    <property type="project" value="UniProtKB-SubCell"/>
</dbReference>
<feature type="compositionally biased region" description="Polar residues" evidence="16">
    <location>
        <begin position="12"/>
        <end position="22"/>
    </location>
</feature>
<dbReference type="PROSITE" id="PS00141">
    <property type="entry name" value="ASP_PROTEASE"/>
    <property type="match status" value="1"/>
</dbReference>
<dbReference type="FunFam" id="2.40.70.10:FF:000085">
    <property type="entry name" value="Aspartic-type endopeptidase (CtsD), putative"/>
    <property type="match status" value="1"/>
</dbReference>
<evidence type="ECO:0000256" key="9">
    <source>
        <dbReference type="ARBA" id="ARBA00023026"/>
    </source>
</evidence>
<dbReference type="InterPro" id="IPR034164">
    <property type="entry name" value="Pepsin-like_dom"/>
</dbReference>
<evidence type="ECO:0000256" key="4">
    <source>
        <dbReference type="ARBA" id="ARBA00022622"/>
    </source>
</evidence>
<evidence type="ECO:0000259" key="17">
    <source>
        <dbReference type="PROSITE" id="PS51767"/>
    </source>
</evidence>
<dbReference type="GO" id="GO:0004190">
    <property type="term" value="F:aspartic-type endopeptidase activity"/>
    <property type="evidence" value="ECO:0007669"/>
    <property type="project" value="UniProtKB-KW"/>
</dbReference>
<dbReference type="PANTHER" id="PTHR47966">
    <property type="entry name" value="BETA-SITE APP-CLEAVING ENZYME, ISOFORM A-RELATED"/>
    <property type="match status" value="1"/>
</dbReference>
<evidence type="ECO:0000256" key="15">
    <source>
        <dbReference type="RuleBase" id="RU000454"/>
    </source>
</evidence>
<evidence type="ECO:0000313" key="18">
    <source>
        <dbReference type="EMBL" id="PLN78877.1"/>
    </source>
</evidence>
<dbReference type="Gene3D" id="2.40.70.10">
    <property type="entry name" value="Acid Proteases"/>
    <property type="match status" value="2"/>
</dbReference>
<name>A0A2J5HNT5_9EURO</name>
<evidence type="ECO:0000256" key="16">
    <source>
        <dbReference type="SAM" id="MobiDB-lite"/>
    </source>
</evidence>
<feature type="active site" evidence="13">
    <location>
        <position position="76"/>
    </location>
</feature>
<feature type="compositionally biased region" description="Low complexity" evidence="16">
    <location>
        <begin position="400"/>
        <end position="411"/>
    </location>
</feature>
<dbReference type="InterPro" id="IPR033121">
    <property type="entry name" value="PEPTIDASE_A1"/>
</dbReference>
<gene>
    <name evidence="18" type="ORF">BDW42DRAFT_187102</name>
</gene>
<keyword evidence="9" id="KW-0843">Virulence</keyword>
<dbReference type="GO" id="GO:0006508">
    <property type="term" value="P:proteolysis"/>
    <property type="evidence" value="ECO:0007669"/>
    <property type="project" value="UniProtKB-KW"/>
</dbReference>
<dbReference type="CDD" id="cd05471">
    <property type="entry name" value="pepsin_like"/>
    <property type="match status" value="1"/>
</dbReference>
<keyword evidence="8 15" id="KW-0378">Hydrolase</keyword>
<evidence type="ECO:0000256" key="3">
    <source>
        <dbReference type="ARBA" id="ARBA00022475"/>
    </source>
</evidence>
<keyword evidence="11" id="KW-0325">Glycoprotein</keyword>
<dbReference type="InterPro" id="IPR001969">
    <property type="entry name" value="Aspartic_peptidase_AS"/>
</dbReference>
<evidence type="ECO:0000256" key="1">
    <source>
        <dbReference type="ARBA" id="ARBA00004609"/>
    </source>
</evidence>
<evidence type="ECO:0000313" key="19">
    <source>
        <dbReference type="Proteomes" id="UP000235023"/>
    </source>
</evidence>
<evidence type="ECO:0000256" key="12">
    <source>
        <dbReference type="ARBA" id="ARBA00023288"/>
    </source>
</evidence>
<dbReference type="GO" id="GO:0098552">
    <property type="term" value="C:side of membrane"/>
    <property type="evidence" value="ECO:0007669"/>
    <property type="project" value="UniProtKB-KW"/>
</dbReference>
<organism evidence="18 19">
    <name type="scientific">Aspergillus taichungensis</name>
    <dbReference type="NCBI Taxonomy" id="482145"/>
    <lineage>
        <taxon>Eukaryota</taxon>
        <taxon>Fungi</taxon>
        <taxon>Dikarya</taxon>
        <taxon>Ascomycota</taxon>
        <taxon>Pezizomycotina</taxon>
        <taxon>Eurotiomycetes</taxon>
        <taxon>Eurotiomycetidae</taxon>
        <taxon>Eurotiales</taxon>
        <taxon>Aspergillaceae</taxon>
        <taxon>Aspergillus</taxon>
        <taxon>Aspergillus subgen. Circumdati</taxon>
    </lineage>
</organism>
<keyword evidence="5 15" id="KW-0645">Protease</keyword>
<evidence type="ECO:0000256" key="8">
    <source>
        <dbReference type="ARBA" id="ARBA00022801"/>
    </source>
</evidence>
<reference evidence="19" key="1">
    <citation type="submission" date="2017-12" db="EMBL/GenBank/DDBJ databases">
        <authorList>
            <consortium name="DOE Joint Genome Institute"/>
            <person name="Mondo S.J."/>
            <person name="Kjaerbolling I."/>
            <person name="Vesth T.C."/>
            <person name="Frisvad J.C."/>
            <person name="Nybo J.L."/>
            <person name="Theobald S."/>
            <person name="Kuo A."/>
            <person name="Bowyer P."/>
            <person name="Matsuda Y."/>
            <person name="Lyhne E.K."/>
            <person name="Kogle M.E."/>
            <person name="Clum A."/>
            <person name="Lipzen A."/>
            <person name="Salamov A."/>
            <person name="Ngan C.Y."/>
            <person name="Daum C."/>
            <person name="Chiniquy J."/>
            <person name="Barry K."/>
            <person name="LaButti K."/>
            <person name="Haridas S."/>
            <person name="Simmons B.A."/>
            <person name="Magnuson J.K."/>
            <person name="Mortensen U.H."/>
            <person name="Larsen T.O."/>
            <person name="Grigoriev I.V."/>
            <person name="Baker S.E."/>
            <person name="Andersen M.R."/>
            <person name="Nordberg H.P."/>
            <person name="Cantor M.N."/>
            <person name="Hua S.X."/>
        </authorList>
    </citation>
    <scope>NUCLEOTIDE SEQUENCE [LARGE SCALE GENOMIC DNA]</scope>
    <source>
        <strain evidence="19">IBT 19404</strain>
    </source>
</reference>
<evidence type="ECO:0000256" key="10">
    <source>
        <dbReference type="ARBA" id="ARBA00023136"/>
    </source>
</evidence>
<feature type="region of interest" description="Disordered" evidence="16">
    <location>
        <begin position="1"/>
        <end position="26"/>
    </location>
</feature>
<sequence>MSAKVTKDEVTATMSEGSSTMTLKAPRRRDNSYKVVMADTPSSPNTVALNQDGRDYSYFAKVKVGSQDQDMYMMLDTGGVNTWLFSSDCKSTACSLHNTFGEEASSSLETSDEDWHVGYGTGTVSGVVGTDNITIGDVDVRLPIGLASEASDDFRSYPMDGIIGLGRAEEGSFGQPTFMDQVKKEKVLDSNIIGFSFSRSSDDEKNGAVTIGGVDKSRYSGDISYTDTTGSVSHWRIPLDDASVDGDACHFSDRTAIIDTGTSYMLLPPDDAKTLHDHIPGAEASGKETFVLPCDSTVDLQLTFSGVSYSISHKDYIGDKASGSMCLSTIVSHQMFGDDEWLVGDVFLKNVYTVFDYDKNRIGFATKSSSSSPSASSSSSSDSSTETADSDSKDSEDNGSSTTDSPSSPSSMLGVLFLF</sequence>
<dbReference type="InterPro" id="IPR021109">
    <property type="entry name" value="Peptidase_aspartic_dom_sf"/>
</dbReference>
<feature type="active site" evidence="13">
    <location>
        <position position="259"/>
    </location>
</feature>
<keyword evidence="10" id="KW-0472">Membrane</keyword>
<protein>
    <submittedName>
        <fullName evidence="18">Acid protease</fullName>
    </submittedName>
</protein>
<dbReference type="PANTHER" id="PTHR47966:SF75">
    <property type="entry name" value="ENDOPEPTIDASE (CTSD), PUTATIVE (AFU_ORTHOLOGUE AFUA_4G07040)-RELATED"/>
    <property type="match status" value="1"/>
</dbReference>
<dbReference type="PROSITE" id="PS51767">
    <property type="entry name" value="PEPTIDASE_A1"/>
    <property type="match status" value="1"/>
</dbReference>
<dbReference type="SUPFAM" id="SSF50630">
    <property type="entry name" value="Acid proteases"/>
    <property type="match status" value="1"/>
</dbReference>
<evidence type="ECO:0000256" key="2">
    <source>
        <dbReference type="ARBA" id="ARBA00007447"/>
    </source>
</evidence>
<feature type="domain" description="Peptidase A1" evidence="17">
    <location>
        <begin position="58"/>
        <end position="365"/>
    </location>
</feature>
<dbReference type="Pfam" id="PF00026">
    <property type="entry name" value="Asp"/>
    <property type="match status" value="1"/>
</dbReference>
<dbReference type="OrthoDB" id="28208at2759"/>
<evidence type="ECO:0000256" key="14">
    <source>
        <dbReference type="PIRSR" id="PIRSR601461-2"/>
    </source>
</evidence>
<feature type="compositionally biased region" description="Low complexity" evidence="16">
    <location>
        <begin position="367"/>
        <end position="387"/>
    </location>
</feature>
<proteinExistence type="inferred from homology"/>
<evidence type="ECO:0000256" key="7">
    <source>
        <dbReference type="ARBA" id="ARBA00022750"/>
    </source>
</evidence>
<evidence type="ECO:0000256" key="5">
    <source>
        <dbReference type="ARBA" id="ARBA00022670"/>
    </source>
</evidence>
<keyword evidence="6" id="KW-0732">Signal</keyword>
<dbReference type="Proteomes" id="UP000235023">
    <property type="component" value="Unassembled WGS sequence"/>
</dbReference>
<keyword evidence="14" id="KW-1015">Disulfide bond</keyword>
<comment type="subcellular location">
    <subcellularLocation>
        <location evidence="1">Cell membrane</location>
        <topology evidence="1">Lipid-anchor</topology>
        <topology evidence="1">GPI-anchor</topology>
    </subcellularLocation>
</comment>
<dbReference type="InterPro" id="IPR001461">
    <property type="entry name" value="Aspartic_peptidase_A1"/>
</dbReference>
<keyword evidence="7 15" id="KW-0064">Aspartyl protease</keyword>
<keyword evidence="12" id="KW-0449">Lipoprotein</keyword>
<feature type="region of interest" description="Disordered" evidence="16">
    <location>
        <begin position="366"/>
        <end position="419"/>
    </location>
</feature>
<feature type="disulfide bond" evidence="14">
    <location>
        <begin position="89"/>
        <end position="94"/>
    </location>
</feature>
<accession>A0A2J5HNT5</accession>
<dbReference type="FunFam" id="2.40.70.10:FF:000060">
    <property type="entry name" value="Aspartic-type endopeptidase ctsD"/>
    <property type="match status" value="1"/>
</dbReference>
<evidence type="ECO:0000256" key="13">
    <source>
        <dbReference type="PIRSR" id="PIRSR601461-1"/>
    </source>
</evidence>
<dbReference type="PRINTS" id="PR00792">
    <property type="entry name" value="PEPSIN"/>
</dbReference>
<comment type="similarity">
    <text evidence="2 15">Belongs to the peptidase A1 family.</text>
</comment>